<feature type="transmembrane region" description="Helical" evidence="1">
    <location>
        <begin position="70"/>
        <end position="95"/>
    </location>
</feature>
<feature type="transmembrane region" description="Helical" evidence="1">
    <location>
        <begin position="257"/>
        <end position="280"/>
    </location>
</feature>
<dbReference type="WormBase" id="CBG06653">
    <property type="protein sequence ID" value="CBP25541"/>
    <property type="gene ID" value="WBGene00028898"/>
</dbReference>
<dbReference type="PANTHER" id="PTHR23021:SF33">
    <property type="entry name" value="SERPENTINE RECEPTOR, CLASS T"/>
    <property type="match status" value="1"/>
</dbReference>
<dbReference type="SUPFAM" id="SSF81321">
    <property type="entry name" value="Family A G protein-coupled receptor-like"/>
    <property type="match status" value="2"/>
</dbReference>
<dbReference type="RefSeq" id="XP_045093274.1">
    <property type="nucleotide sequence ID" value="XM_045237246.1"/>
</dbReference>
<protein>
    <submittedName>
        <fullName evidence="2">Protein CBG06653</fullName>
    </submittedName>
</protein>
<feature type="transmembrane region" description="Helical" evidence="1">
    <location>
        <begin position="333"/>
        <end position="354"/>
    </location>
</feature>
<feature type="transmembrane region" description="Helical" evidence="1">
    <location>
        <begin position="209"/>
        <end position="227"/>
    </location>
</feature>
<evidence type="ECO:0000313" key="4">
    <source>
        <dbReference type="WormBase" id="CBG06653"/>
    </source>
</evidence>
<feature type="transmembrane region" description="Helical" evidence="1">
    <location>
        <begin position="457"/>
        <end position="479"/>
    </location>
</feature>
<feature type="transmembrane region" description="Helical" evidence="1">
    <location>
        <begin position="27"/>
        <end position="50"/>
    </location>
</feature>
<dbReference type="PANTHER" id="PTHR23021">
    <property type="entry name" value="SERPENTINE RECEPTOR, CLASS T"/>
    <property type="match status" value="1"/>
</dbReference>
<dbReference type="EMBL" id="HE601320">
    <property type="protein sequence ID" value="CAP26931.2"/>
    <property type="molecule type" value="Genomic_DNA"/>
</dbReference>
<feature type="transmembrane region" description="Helical" evidence="1">
    <location>
        <begin position="151"/>
        <end position="170"/>
    </location>
</feature>
<name>A8X2S1_CAEBR</name>
<keyword evidence="3" id="KW-1185">Reference proteome</keyword>
<reference evidence="2 3" key="1">
    <citation type="journal article" date="2003" name="PLoS Biol.">
        <title>The genome sequence of Caenorhabditis briggsae: a platform for comparative genomics.</title>
        <authorList>
            <person name="Stein L.D."/>
            <person name="Bao Z."/>
            <person name="Blasiar D."/>
            <person name="Blumenthal T."/>
            <person name="Brent M.R."/>
            <person name="Chen N."/>
            <person name="Chinwalla A."/>
            <person name="Clarke L."/>
            <person name="Clee C."/>
            <person name="Coghlan A."/>
            <person name="Coulson A."/>
            <person name="D'Eustachio P."/>
            <person name="Fitch D.H."/>
            <person name="Fulton L.A."/>
            <person name="Fulton R.E."/>
            <person name="Griffiths-Jones S."/>
            <person name="Harris T.W."/>
            <person name="Hillier L.W."/>
            <person name="Kamath R."/>
            <person name="Kuwabara P.E."/>
            <person name="Mardis E.R."/>
            <person name="Marra M.A."/>
            <person name="Miner T.L."/>
            <person name="Minx P."/>
            <person name="Mullikin J.C."/>
            <person name="Plumb R.W."/>
            <person name="Rogers J."/>
            <person name="Schein J.E."/>
            <person name="Sohrmann M."/>
            <person name="Spieth J."/>
            <person name="Stajich J.E."/>
            <person name="Wei C."/>
            <person name="Willey D."/>
            <person name="Wilson R.K."/>
            <person name="Durbin R."/>
            <person name="Waterston R.H."/>
        </authorList>
    </citation>
    <scope>NUCLEOTIDE SEQUENCE [LARGE SCALE GENOMIC DNA]</scope>
    <source>
        <strain evidence="2 3">AF16</strain>
    </source>
</reference>
<dbReference type="Proteomes" id="UP000008549">
    <property type="component" value="Unassembled WGS sequence"/>
</dbReference>
<dbReference type="InParanoid" id="A8X2S1"/>
<dbReference type="InterPro" id="IPR019426">
    <property type="entry name" value="7TM_GPCR_serpentine_rcpt_Srv"/>
</dbReference>
<feature type="transmembrane region" description="Helical" evidence="1">
    <location>
        <begin position="116"/>
        <end position="139"/>
    </location>
</feature>
<feature type="transmembrane region" description="Helical" evidence="1">
    <location>
        <begin position="375"/>
        <end position="394"/>
    </location>
</feature>
<evidence type="ECO:0000313" key="2">
    <source>
        <dbReference type="EMBL" id="CAP26931.2"/>
    </source>
</evidence>
<dbReference type="Pfam" id="PF10323">
    <property type="entry name" value="7TM_GPCR_Srv"/>
    <property type="match status" value="2"/>
</dbReference>
<dbReference type="GeneID" id="8589565"/>
<feature type="transmembrane region" description="Helical" evidence="1">
    <location>
        <begin position="423"/>
        <end position="445"/>
    </location>
</feature>
<evidence type="ECO:0000256" key="1">
    <source>
        <dbReference type="SAM" id="Phobius"/>
    </source>
</evidence>
<dbReference type="HOGENOM" id="CLU_494523_0_0_1"/>
<keyword evidence="1" id="KW-0472">Membrane</keyword>
<dbReference type="CTD" id="8589565"/>
<organism evidence="2 3">
    <name type="scientific">Caenorhabditis briggsae</name>
    <dbReference type="NCBI Taxonomy" id="6238"/>
    <lineage>
        <taxon>Eukaryota</taxon>
        <taxon>Metazoa</taxon>
        <taxon>Ecdysozoa</taxon>
        <taxon>Nematoda</taxon>
        <taxon>Chromadorea</taxon>
        <taxon>Rhabditida</taxon>
        <taxon>Rhabditina</taxon>
        <taxon>Rhabditomorpha</taxon>
        <taxon>Rhabditoidea</taxon>
        <taxon>Rhabditidae</taxon>
        <taxon>Peloderinae</taxon>
        <taxon>Caenorhabditis</taxon>
    </lineage>
</organism>
<dbReference type="Gene3D" id="1.20.1070.10">
    <property type="entry name" value="Rhodopsin 7-helix transmembrane proteins"/>
    <property type="match status" value="1"/>
</dbReference>
<feature type="transmembrane region" description="Helical" evidence="1">
    <location>
        <begin position="499"/>
        <end position="519"/>
    </location>
</feature>
<accession>A8X2S1</accession>
<keyword evidence="1" id="KW-0812">Transmembrane</keyword>
<dbReference type="AlphaFoldDB" id="A8X2S1"/>
<dbReference type="InterPro" id="IPR019425">
    <property type="entry name" value="7TM_GPCR_serpentine_rcpt_Srt"/>
</dbReference>
<evidence type="ECO:0000313" key="3">
    <source>
        <dbReference type="Proteomes" id="UP000008549"/>
    </source>
</evidence>
<reference evidence="2 3" key="2">
    <citation type="journal article" date="2011" name="PLoS Genet.">
        <title>Caenorhabditis briggsae recombinant inbred line genotypes reveal inter-strain incompatibility and the evolution of recombination.</title>
        <authorList>
            <person name="Ross J.A."/>
            <person name="Koboldt D.C."/>
            <person name="Staisch J.E."/>
            <person name="Chamberlin H.M."/>
            <person name="Gupta B.P."/>
            <person name="Miller R.D."/>
            <person name="Baird S.E."/>
            <person name="Haag E.S."/>
        </authorList>
    </citation>
    <scope>NUCLEOTIDE SEQUENCE [LARGE SCALE GENOMIC DNA]</scope>
    <source>
        <strain evidence="2 3">AF16</strain>
    </source>
</reference>
<keyword evidence="1" id="KW-1133">Transmembrane helix</keyword>
<sequence length="551" mass="63792">MSILSVCRALIFSGQMQPKKLSKSVKFITVCLALWTLFVCISRCITRNIIFLKPGWDYDDNVPRSELFAIFELAISFPSLDISYLSYLVITYLIFMQKKLRSNQNRASEIRLLFQSTFITSYLTLMILVWHHQIFGFIMPFDLFSLRVRTVMNGLWILHCYMNPVMILIFNRPIREACRKVLQSSRCVFNIKINEASPKQGERLTSNKVFNQPCFFLFLRLIFKLLTKPIITVSRMSVTSNLTISKSLFELTPDMELFYFGIIVFVFSIFNAPILALIITTLKMKNAQSPNMAFLLMNIINFCLLGQGLGHLITFPCLMFPNLLRTFETVVRIIGGIMNTLWICDLSTVTLLAVSRVLTFSNIISIRKSDRIIRYLLILLLSWIFILLIYSVVFRNMMMYPPLWAYDFDVPFCHLFDTMELSLSFPCIIISFLSYLTIAYLIFVAKNLKSSVASRRNEIAILFQSSLVTGYISVMIFVWHPALFTTFQFIDMNDITNQAILNFMWLVHCYVNPCMLLVFNKSIREDCFRLLRTGKIDQPPRAAGTSIVTMS</sequence>
<dbReference type="KEGG" id="cbr:CBG_06653"/>
<gene>
    <name evidence="2 4" type="ORF">CBG06653</name>
    <name evidence="2" type="ORF">CBG_06653</name>
</gene>
<proteinExistence type="predicted"/>
<dbReference type="eggNOG" id="ENOG502THHG">
    <property type="taxonomic scope" value="Eukaryota"/>
</dbReference>
<feature type="transmembrane region" description="Helical" evidence="1">
    <location>
        <begin position="292"/>
        <end position="313"/>
    </location>
</feature>